<evidence type="ECO:0000256" key="1">
    <source>
        <dbReference type="SAM" id="MobiDB-lite"/>
    </source>
</evidence>
<evidence type="ECO:0000313" key="3">
    <source>
        <dbReference type="EMBL" id="KMO40231.1"/>
    </source>
</evidence>
<keyword evidence="2" id="KW-0732">Signal</keyword>
<gene>
    <name evidence="3" type="ORF">VP06_03020</name>
</gene>
<dbReference type="AlphaFoldDB" id="A0A0J6VM32"/>
<dbReference type="EMBL" id="LABX01000023">
    <property type="protein sequence ID" value="KMO40231.1"/>
    <property type="molecule type" value="Genomic_DNA"/>
</dbReference>
<evidence type="ECO:0000256" key="2">
    <source>
        <dbReference type="SAM" id="SignalP"/>
    </source>
</evidence>
<accession>A0A0J6VM32</accession>
<proteinExistence type="predicted"/>
<protein>
    <recommendedName>
        <fullName evidence="5">Porin</fullName>
    </recommendedName>
</protein>
<evidence type="ECO:0000313" key="4">
    <source>
        <dbReference type="Proteomes" id="UP000035929"/>
    </source>
</evidence>
<evidence type="ECO:0008006" key="5">
    <source>
        <dbReference type="Google" id="ProtNLM"/>
    </source>
</evidence>
<dbReference type="PATRIC" id="fig|270351.6.peg.3401"/>
<sequence length="93" mass="9518">MTRLVSARFMLAGFALASALSGPAAAEDFTGFYAGINAGYGWVKERPDNGTVGAPRPGRSLPTWNTPEADGLPPSAARAADRNPALSGRGGGR</sequence>
<reference evidence="3 4" key="1">
    <citation type="submission" date="2015-03" db="EMBL/GenBank/DDBJ databases">
        <title>Genome sequencing of Methylobacterium aquaticum DSM16371 type strain.</title>
        <authorList>
            <person name="Chaudhry V."/>
            <person name="Patil P.B."/>
        </authorList>
    </citation>
    <scope>NUCLEOTIDE SEQUENCE [LARGE SCALE GENOMIC DNA]</scope>
    <source>
        <strain evidence="3 4">DSM 16371</strain>
    </source>
</reference>
<feature type="region of interest" description="Disordered" evidence="1">
    <location>
        <begin position="46"/>
        <end position="93"/>
    </location>
</feature>
<comment type="caution">
    <text evidence="3">The sequence shown here is derived from an EMBL/GenBank/DDBJ whole genome shotgun (WGS) entry which is preliminary data.</text>
</comment>
<organism evidence="3 4">
    <name type="scientific">Methylobacterium aquaticum</name>
    <dbReference type="NCBI Taxonomy" id="270351"/>
    <lineage>
        <taxon>Bacteria</taxon>
        <taxon>Pseudomonadati</taxon>
        <taxon>Pseudomonadota</taxon>
        <taxon>Alphaproteobacteria</taxon>
        <taxon>Hyphomicrobiales</taxon>
        <taxon>Methylobacteriaceae</taxon>
        <taxon>Methylobacterium</taxon>
    </lineage>
</organism>
<name>A0A0J6VM32_9HYPH</name>
<dbReference type="Proteomes" id="UP000035929">
    <property type="component" value="Unassembled WGS sequence"/>
</dbReference>
<feature type="signal peptide" evidence="2">
    <location>
        <begin position="1"/>
        <end position="26"/>
    </location>
</feature>
<feature type="chain" id="PRO_5005282944" description="Porin" evidence="2">
    <location>
        <begin position="27"/>
        <end position="93"/>
    </location>
</feature>